<sequence>MQRVSTAYNFEAGLRDVDHQMVSFAPEGFSIEEAWERSDLLGGDNPIKNINSNQSRVRVENSLLGLTDGISATAQEEVVSTNATEKNLKVAKGSWVGSQKKVVSKPTSNVQTLLNKGYHLIKWDSRSEV</sequence>
<dbReference type="Proteomes" id="UP000683000">
    <property type="component" value="Unassembled WGS sequence"/>
</dbReference>
<accession>A0A8I2YJ48</accession>
<organism evidence="1 2">
    <name type="scientific">Boletus reticuloceps</name>
    <dbReference type="NCBI Taxonomy" id="495285"/>
    <lineage>
        <taxon>Eukaryota</taxon>
        <taxon>Fungi</taxon>
        <taxon>Dikarya</taxon>
        <taxon>Basidiomycota</taxon>
        <taxon>Agaricomycotina</taxon>
        <taxon>Agaricomycetes</taxon>
        <taxon>Agaricomycetidae</taxon>
        <taxon>Boletales</taxon>
        <taxon>Boletineae</taxon>
        <taxon>Boletaceae</taxon>
        <taxon>Boletoideae</taxon>
        <taxon>Boletus</taxon>
    </lineage>
</organism>
<dbReference type="AlphaFoldDB" id="A0A8I2YJ48"/>
<keyword evidence="2" id="KW-1185">Reference proteome</keyword>
<evidence type="ECO:0000313" key="1">
    <source>
        <dbReference type="EMBL" id="KAG6372839.1"/>
    </source>
</evidence>
<protein>
    <submittedName>
        <fullName evidence="1">Uncharacterized protein</fullName>
    </submittedName>
</protein>
<comment type="caution">
    <text evidence="1">The sequence shown here is derived from an EMBL/GenBank/DDBJ whole genome shotgun (WGS) entry which is preliminary data.</text>
</comment>
<proteinExistence type="predicted"/>
<name>A0A8I2YJ48_9AGAM</name>
<evidence type="ECO:0000313" key="2">
    <source>
        <dbReference type="Proteomes" id="UP000683000"/>
    </source>
</evidence>
<reference evidence="1" key="1">
    <citation type="submission" date="2021-03" db="EMBL/GenBank/DDBJ databases">
        <title>Evolutionary innovations through gain and loss of genes in the ectomycorrhizal Boletales.</title>
        <authorList>
            <person name="Wu G."/>
            <person name="Miyauchi S."/>
            <person name="Morin E."/>
            <person name="Yang Z.-L."/>
            <person name="Xu J."/>
            <person name="Martin F.M."/>
        </authorList>
    </citation>
    <scope>NUCLEOTIDE SEQUENCE</scope>
    <source>
        <strain evidence="1">BR01</strain>
    </source>
</reference>
<gene>
    <name evidence="1" type="ORF">JVT61DRAFT_7263</name>
</gene>
<dbReference type="EMBL" id="JAGFBS010000025">
    <property type="protein sequence ID" value="KAG6372839.1"/>
    <property type="molecule type" value="Genomic_DNA"/>
</dbReference>